<evidence type="ECO:0000313" key="2">
    <source>
        <dbReference type="EMBL" id="VDC98781.1"/>
    </source>
</evidence>
<dbReference type="Pfam" id="PF01582">
    <property type="entry name" value="TIR"/>
    <property type="match status" value="1"/>
</dbReference>
<feature type="domain" description="TIR" evidence="1">
    <location>
        <begin position="4"/>
        <end position="65"/>
    </location>
</feature>
<dbReference type="InterPro" id="IPR035897">
    <property type="entry name" value="Toll_tir_struct_dom_sf"/>
</dbReference>
<sequence length="74" mass="8560">MTEEFGQTVISLFYEVDPTHVKKQIGDFGKVFEKTCKGKTEEEMRTWKHALTEVAQVAGFHSSNWFVLLILTCY</sequence>
<accession>A0A3P6BRA9</accession>
<dbReference type="SUPFAM" id="SSF52200">
    <property type="entry name" value="Toll/Interleukin receptor TIR domain"/>
    <property type="match status" value="1"/>
</dbReference>
<dbReference type="InterPro" id="IPR000157">
    <property type="entry name" value="TIR_dom"/>
</dbReference>
<dbReference type="EMBL" id="LR031872">
    <property type="protein sequence ID" value="VDC98781.1"/>
    <property type="molecule type" value="Genomic_DNA"/>
</dbReference>
<dbReference type="AlphaFoldDB" id="A0A3P6BRA9"/>
<evidence type="ECO:0000259" key="1">
    <source>
        <dbReference type="Pfam" id="PF01582"/>
    </source>
</evidence>
<proteinExistence type="predicted"/>
<gene>
    <name evidence="2" type="ORF">BOLC3T20208H</name>
</gene>
<organism evidence="2">
    <name type="scientific">Brassica oleracea</name>
    <name type="common">Wild cabbage</name>
    <dbReference type="NCBI Taxonomy" id="3712"/>
    <lineage>
        <taxon>Eukaryota</taxon>
        <taxon>Viridiplantae</taxon>
        <taxon>Streptophyta</taxon>
        <taxon>Embryophyta</taxon>
        <taxon>Tracheophyta</taxon>
        <taxon>Spermatophyta</taxon>
        <taxon>Magnoliopsida</taxon>
        <taxon>eudicotyledons</taxon>
        <taxon>Gunneridae</taxon>
        <taxon>Pentapetalae</taxon>
        <taxon>rosids</taxon>
        <taxon>malvids</taxon>
        <taxon>Brassicales</taxon>
        <taxon>Brassicaceae</taxon>
        <taxon>Brassiceae</taxon>
        <taxon>Brassica</taxon>
    </lineage>
</organism>
<dbReference type="GO" id="GO:0007165">
    <property type="term" value="P:signal transduction"/>
    <property type="evidence" value="ECO:0007669"/>
    <property type="project" value="InterPro"/>
</dbReference>
<name>A0A3P6BRA9_BRAOL</name>
<protein>
    <recommendedName>
        <fullName evidence="1">TIR domain-containing protein</fullName>
    </recommendedName>
</protein>
<dbReference type="Gene3D" id="3.40.50.10140">
    <property type="entry name" value="Toll/interleukin-1 receptor homology (TIR) domain"/>
    <property type="match status" value="1"/>
</dbReference>
<reference evidence="2" key="1">
    <citation type="submission" date="2018-11" db="EMBL/GenBank/DDBJ databases">
        <authorList>
            <consortium name="Genoscope - CEA"/>
            <person name="William W."/>
        </authorList>
    </citation>
    <scope>NUCLEOTIDE SEQUENCE</scope>
</reference>